<dbReference type="Proteomes" id="UP000677305">
    <property type="component" value="Chromosome"/>
</dbReference>
<keyword evidence="3" id="KW-1185">Reference proteome</keyword>
<dbReference type="EMBL" id="CP058561">
    <property type="protein sequence ID" value="QUH28408.1"/>
    <property type="molecule type" value="Genomic_DNA"/>
</dbReference>
<dbReference type="RefSeq" id="WP_212692637.1">
    <property type="nucleotide sequence ID" value="NZ_CP058561.1"/>
</dbReference>
<proteinExistence type="predicted"/>
<dbReference type="KEGG" id="vgu:HYG85_05525"/>
<dbReference type="AlphaFoldDB" id="A0A8J8M8Z5"/>
<reference evidence="2 3" key="1">
    <citation type="submission" date="2020-07" db="EMBL/GenBank/DDBJ databases">
        <title>Vallitalea guaymasensis genome.</title>
        <authorList>
            <person name="Postec A."/>
        </authorList>
    </citation>
    <scope>NUCLEOTIDE SEQUENCE [LARGE SCALE GENOMIC DNA]</scope>
    <source>
        <strain evidence="2 3">Ra1766G1</strain>
    </source>
</reference>
<evidence type="ECO:0000256" key="1">
    <source>
        <dbReference type="SAM" id="MobiDB-lite"/>
    </source>
</evidence>
<organism evidence="2 3">
    <name type="scientific">Vallitalea guaymasensis</name>
    <dbReference type="NCBI Taxonomy" id="1185412"/>
    <lineage>
        <taxon>Bacteria</taxon>
        <taxon>Bacillati</taxon>
        <taxon>Bacillota</taxon>
        <taxon>Clostridia</taxon>
        <taxon>Lachnospirales</taxon>
        <taxon>Vallitaleaceae</taxon>
        <taxon>Vallitalea</taxon>
    </lineage>
</organism>
<evidence type="ECO:0000313" key="3">
    <source>
        <dbReference type="Proteomes" id="UP000677305"/>
    </source>
</evidence>
<protein>
    <submittedName>
        <fullName evidence="2">Uncharacterized protein</fullName>
    </submittedName>
</protein>
<evidence type="ECO:0000313" key="2">
    <source>
        <dbReference type="EMBL" id="QUH28408.1"/>
    </source>
</evidence>
<accession>A0A8J8M8Z5</accession>
<gene>
    <name evidence="2" type="ORF">HYG85_05525</name>
</gene>
<feature type="compositionally biased region" description="Basic and acidic residues" evidence="1">
    <location>
        <begin position="42"/>
        <end position="53"/>
    </location>
</feature>
<feature type="region of interest" description="Disordered" evidence="1">
    <location>
        <begin position="1"/>
        <end position="53"/>
    </location>
</feature>
<sequence>MHKNEENKKNKNNNYNTDIPDYSSKLDNSNTPYPNPQDDYDEFAKELNPDDFE</sequence>
<name>A0A8J8M8Z5_9FIRM</name>